<dbReference type="OrthoDB" id="4084568at2759"/>
<feature type="region of interest" description="Disordered" evidence="1">
    <location>
        <begin position="106"/>
        <end position="156"/>
    </location>
</feature>
<accession>A0A642UPY1</accession>
<name>A0A642UPY1_DIURU</name>
<dbReference type="RefSeq" id="XP_034012619.1">
    <property type="nucleotide sequence ID" value="XM_034155274.1"/>
</dbReference>
<dbReference type="Proteomes" id="UP000449547">
    <property type="component" value="Unassembled WGS sequence"/>
</dbReference>
<reference evidence="2 3" key="1">
    <citation type="submission" date="2019-07" db="EMBL/GenBank/DDBJ databases">
        <title>Genome assembly of two rare yeast pathogens: Diutina rugosa and Trichomonascus ciferrii.</title>
        <authorList>
            <person name="Mixao V."/>
            <person name="Saus E."/>
            <person name="Hansen A."/>
            <person name="Lass-Flor C."/>
            <person name="Gabaldon T."/>
        </authorList>
    </citation>
    <scope>NUCLEOTIDE SEQUENCE [LARGE SCALE GENOMIC DNA]</scope>
    <source>
        <strain evidence="2 3">CBS 613</strain>
    </source>
</reference>
<dbReference type="AlphaFoldDB" id="A0A642UPY1"/>
<dbReference type="EMBL" id="SWFT01000076">
    <property type="protein sequence ID" value="KAA8903003.1"/>
    <property type="molecule type" value="Genomic_DNA"/>
</dbReference>
<evidence type="ECO:0000256" key="1">
    <source>
        <dbReference type="SAM" id="MobiDB-lite"/>
    </source>
</evidence>
<organism evidence="2 3">
    <name type="scientific">Diutina rugosa</name>
    <name type="common">Yeast</name>
    <name type="synonym">Candida rugosa</name>
    <dbReference type="NCBI Taxonomy" id="5481"/>
    <lineage>
        <taxon>Eukaryota</taxon>
        <taxon>Fungi</taxon>
        <taxon>Dikarya</taxon>
        <taxon>Ascomycota</taxon>
        <taxon>Saccharomycotina</taxon>
        <taxon>Pichiomycetes</taxon>
        <taxon>Debaryomycetaceae</taxon>
        <taxon>Diutina</taxon>
    </lineage>
</organism>
<feature type="compositionally biased region" description="Polar residues" evidence="1">
    <location>
        <begin position="106"/>
        <end position="116"/>
    </location>
</feature>
<proteinExistence type="predicted"/>
<dbReference type="VEuPathDB" id="FungiDB:DIURU_002604"/>
<protein>
    <submittedName>
        <fullName evidence="2">Uncharacterized protein</fullName>
    </submittedName>
</protein>
<sequence>MYRSGDMNDGARRCRRCKRKRLDDEPPEVQQYKTCAKCRIIERNKKNSRKPLAEETMLYGLKQFQEQSVSGNFMEEEIFFKDEFFRRFQNKPFNYEAELHEMMSNPNYSSQYSSAPQGGDESPAPRGGNNNNYNNFKSSTVPIQGLGSTSPSQNFSMLSPQQSAAAVAAAAQLQQAQSPPAAMAAPMQPPQYQGGVPQNGGATSFYGAAARQALAMPTHTSSARHNPVADEDVLGELAKLRGDGAKVDGEEFDPYSLDNVYEDYQIYLSMLLTERQNTRSVQNAVYLKEFDEEVTFNLSRFDSTQAKGSGSNDPYRLKMGGEKHARTVLLNNLKTLYVDPVMAVLNLEFSQQSTNLVDYRASSSLIALYNFVYDEQTPSEADVVSHKVKQASIYVNYNRVHHLLIIKTNYQLYEPSGHKYSSAVVAKVNELYKKLAYEKSHNPGVVSGDVSHNVSTAQVIYDRLLQETDTLGDQVQKLDQNDFIGDFVNFDAVFTMEDSFDEDDQNEDEIVDDEELMDDDDVDGVADAALVEDIAAVAAGLDGDSAFVDPMFE</sequence>
<keyword evidence="3" id="KW-1185">Reference proteome</keyword>
<dbReference type="GeneID" id="54781255"/>
<dbReference type="OMA" id="PFNYEAE"/>
<feature type="compositionally biased region" description="Polar residues" evidence="1">
    <location>
        <begin position="136"/>
        <end position="156"/>
    </location>
</feature>
<gene>
    <name evidence="2" type="ORF">DIURU_002604</name>
</gene>
<evidence type="ECO:0000313" key="2">
    <source>
        <dbReference type="EMBL" id="KAA8903003.1"/>
    </source>
</evidence>
<evidence type="ECO:0000313" key="3">
    <source>
        <dbReference type="Proteomes" id="UP000449547"/>
    </source>
</evidence>
<comment type="caution">
    <text evidence="2">The sequence shown here is derived from an EMBL/GenBank/DDBJ whole genome shotgun (WGS) entry which is preliminary data.</text>
</comment>